<gene>
    <name evidence="3" type="ORF">EJ04DRAFT_582518</name>
</gene>
<dbReference type="Proteomes" id="UP000799444">
    <property type="component" value="Unassembled WGS sequence"/>
</dbReference>
<feature type="transmembrane region" description="Helical" evidence="1">
    <location>
        <begin position="209"/>
        <end position="233"/>
    </location>
</feature>
<keyword evidence="1" id="KW-0472">Membrane</keyword>
<sequence>MSVLPLYRQPSQFDSFRSGYPKFTALLALHPAFQNFRRFSRVRLRLLLVKQDEIVELESSLDQIDTQEKRALFLGCRRRDTNNERQELLSKMRISISEYDSMMKDYQHALHLPDANQRDVVSVQNWINGTGCIARAETAYLDRIDDLAGMARSHDGASHRTEIAVEKIASILGAFIRKRLQFLPEAMKPGRSDLTKDTNIFLMGRRLRFFVNVVTSAIVAAILLAPVVALFCIRSALGRLIM</sequence>
<keyword evidence="4" id="KW-1185">Reference proteome</keyword>
<comment type="caution">
    <text evidence="3">The sequence shown here is derived from an EMBL/GenBank/DDBJ whole genome shotgun (WGS) entry which is preliminary data.</text>
</comment>
<evidence type="ECO:0000313" key="4">
    <source>
        <dbReference type="Proteomes" id="UP000799444"/>
    </source>
</evidence>
<dbReference type="InterPro" id="IPR046529">
    <property type="entry name" value="DUF6594"/>
</dbReference>
<feature type="domain" description="DUF6594" evidence="2">
    <location>
        <begin position="20"/>
        <end position="242"/>
    </location>
</feature>
<evidence type="ECO:0000256" key="1">
    <source>
        <dbReference type="SAM" id="Phobius"/>
    </source>
</evidence>
<protein>
    <recommendedName>
        <fullName evidence="2">DUF6594 domain-containing protein</fullName>
    </recommendedName>
</protein>
<accession>A0A9P4QG81</accession>
<organism evidence="3 4">
    <name type="scientific">Polyplosphaeria fusca</name>
    <dbReference type="NCBI Taxonomy" id="682080"/>
    <lineage>
        <taxon>Eukaryota</taxon>
        <taxon>Fungi</taxon>
        <taxon>Dikarya</taxon>
        <taxon>Ascomycota</taxon>
        <taxon>Pezizomycotina</taxon>
        <taxon>Dothideomycetes</taxon>
        <taxon>Pleosporomycetidae</taxon>
        <taxon>Pleosporales</taxon>
        <taxon>Tetraplosphaeriaceae</taxon>
        <taxon>Polyplosphaeria</taxon>
    </lineage>
</organism>
<dbReference type="AlphaFoldDB" id="A0A9P4QG81"/>
<keyword evidence="1" id="KW-1133">Transmembrane helix</keyword>
<dbReference type="EMBL" id="ML996404">
    <property type="protein sequence ID" value="KAF2726708.1"/>
    <property type="molecule type" value="Genomic_DNA"/>
</dbReference>
<name>A0A9P4QG81_9PLEO</name>
<reference evidence="3" key="1">
    <citation type="journal article" date="2020" name="Stud. Mycol.">
        <title>101 Dothideomycetes genomes: a test case for predicting lifestyles and emergence of pathogens.</title>
        <authorList>
            <person name="Haridas S."/>
            <person name="Albert R."/>
            <person name="Binder M."/>
            <person name="Bloem J."/>
            <person name="Labutti K."/>
            <person name="Salamov A."/>
            <person name="Andreopoulos B."/>
            <person name="Baker S."/>
            <person name="Barry K."/>
            <person name="Bills G."/>
            <person name="Bluhm B."/>
            <person name="Cannon C."/>
            <person name="Castanera R."/>
            <person name="Culley D."/>
            <person name="Daum C."/>
            <person name="Ezra D."/>
            <person name="Gonzalez J."/>
            <person name="Henrissat B."/>
            <person name="Kuo A."/>
            <person name="Liang C."/>
            <person name="Lipzen A."/>
            <person name="Lutzoni F."/>
            <person name="Magnuson J."/>
            <person name="Mondo S."/>
            <person name="Nolan M."/>
            <person name="Ohm R."/>
            <person name="Pangilinan J."/>
            <person name="Park H.-J."/>
            <person name="Ramirez L."/>
            <person name="Alfaro M."/>
            <person name="Sun H."/>
            <person name="Tritt A."/>
            <person name="Yoshinaga Y."/>
            <person name="Zwiers L.-H."/>
            <person name="Turgeon B."/>
            <person name="Goodwin S."/>
            <person name="Spatafora J."/>
            <person name="Crous P."/>
            <person name="Grigoriev I."/>
        </authorList>
    </citation>
    <scope>NUCLEOTIDE SEQUENCE</scope>
    <source>
        <strain evidence="3">CBS 125425</strain>
    </source>
</reference>
<keyword evidence="1" id="KW-0812">Transmembrane</keyword>
<dbReference type="OrthoDB" id="5341582at2759"/>
<proteinExistence type="predicted"/>
<evidence type="ECO:0000259" key="2">
    <source>
        <dbReference type="Pfam" id="PF20237"/>
    </source>
</evidence>
<dbReference type="PANTHER" id="PTHR34502:SF5">
    <property type="entry name" value="DUF6594 DOMAIN-CONTAINING PROTEIN"/>
    <property type="match status" value="1"/>
</dbReference>
<dbReference type="PANTHER" id="PTHR34502">
    <property type="entry name" value="DUF6594 DOMAIN-CONTAINING PROTEIN-RELATED"/>
    <property type="match status" value="1"/>
</dbReference>
<dbReference type="Pfam" id="PF20237">
    <property type="entry name" value="DUF6594"/>
    <property type="match status" value="1"/>
</dbReference>
<evidence type="ECO:0000313" key="3">
    <source>
        <dbReference type="EMBL" id="KAF2726708.1"/>
    </source>
</evidence>